<gene>
    <name evidence="2" type="ORF">DEBR0S2_15808G</name>
</gene>
<name>A0A7D9GZ76_DEKBR</name>
<feature type="transmembrane region" description="Helical" evidence="1">
    <location>
        <begin position="57"/>
        <end position="80"/>
    </location>
</feature>
<keyword evidence="1" id="KW-0812">Transmembrane</keyword>
<keyword evidence="1" id="KW-0472">Membrane</keyword>
<sequence length="137" mass="15789">MRIRRNFVIALFLTSLIALYLGLANISIVHDKIVHLGVFFILTTLFYWTVELRSQRTWNLVVFIICTIVAGIGSEFIQHAISPFRTFDSGDIITNVAGSTLAMLSSIIYRRLYTKHKYRKGQQVGLNLEDEMHFQHL</sequence>
<proteinExistence type="predicted"/>
<feature type="transmembrane region" description="Helical" evidence="1">
    <location>
        <begin position="92"/>
        <end position="109"/>
    </location>
</feature>
<dbReference type="AlphaFoldDB" id="A0A7D9GZ76"/>
<organism evidence="2 3">
    <name type="scientific">Dekkera bruxellensis</name>
    <name type="common">Brettanomyces custersii</name>
    <dbReference type="NCBI Taxonomy" id="5007"/>
    <lineage>
        <taxon>Eukaryota</taxon>
        <taxon>Fungi</taxon>
        <taxon>Dikarya</taxon>
        <taxon>Ascomycota</taxon>
        <taxon>Saccharomycotina</taxon>
        <taxon>Pichiomycetes</taxon>
        <taxon>Pichiales</taxon>
        <taxon>Pichiaceae</taxon>
        <taxon>Brettanomyces</taxon>
    </lineage>
</organism>
<feature type="transmembrane region" description="Helical" evidence="1">
    <location>
        <begin position="34"/>
        <end position="50"/>
    </location>
</feature>
<dbReference type="PANTHER" id="PTHR28008:SF1">
    <property type="entry name" value="DOMAIN PROTEIN, PUTATIVE (AFU_ORTHOLOGUE AFUA_3G10980)-RELATED"/>
    <property type="match status" value="1"/>
</dbReference>
<dbReference type="EMBL" id="CABFWN010000002">
    <property type="protein sequence ID" value="VUG17763.1"/>
    <property type="molecule type" value="Genomic_DNA"/>
</dbReference>
<dbReference type="PANTHER" id="PTHR28008">
    <property type="entry name" value="DOMAIN PROTEIN, PUTATIVE (AFU_ORTHOLOGUE AFUA_3G10980)-RELATED"/>
    <property type="match status" value="1"/>
</dbReference>
<dbReference type="Proteomes" id="UP000478008">
    <property type="component" value="Unassembled WGS sequence"/>
</dbReference>
<protein>
    <submittedName>
        <fullName evidence="2">DEBR0S2_15808g1_1</fullName>
    </submittedName>
</protein>
<evidence type="ECO:0000313" key="3">
    <source>
        <dbReference type="Proteomes" id="UP000478008"/>
    </source>
</evidence>
<evidence type="ECO:0000313" key="2">
    <source>
        <dbReference type="EMBL" id="VUG17763.1"/>
    </source>
</evidence>
<evidence type="ECO:0000256" key="1">
    <source>
        <dbReference type="SAM" id="Phobius"/>
    </source>
</evidence>
<accession>A0A7D9GZ76</accession>
<dbReference type="NCBIfam" id="NF037970">
    <property type="entry name" value="vanZ_1"/>
    <property type="match status" value="1"/>
</dbReference>
<keyword evidence="1" id="KW-1133">Transmembrane helix</keyword>
<keyword evidence="3" id="KW-1185">Reference proteome</keyword>
<reference evidence="2 3" key="1">
    <citation type="submission" date="2019-07" db="EMBL/GenBank/DDBJ databases">
        <authorList>
            <person name="Friedrich A."/>
            <person name="Schacherer J."/>
        </authorList>
    </citation>
    <scope>NUCLEOTIDE SEQUENCE [LARGE SCALE GENOMIC DNA]</scope>
</reference>